<feature type="coiled-coil region" evidence="1">
    <location>
        <begin position="118"/>
        <end position="215"/>
    </location>
</feature>
<keyword evidence="3" id="KW-1185">Reference proteome</keyword>
<gene>
    <name evidence="2" type="ORF">CLCOL_23890</name>
</gene>
<dbReference type="EMBL" id="LTBB01000016">
    <property type="protein sequence ID" value="KYH27980.1"/>
    <property type="molecule type" value="Genomic_DNA"/>
</dbReference>
<proteinExistence type="predicted"/>
<name>A0A151AKC2_9CLOT</name>
<comment type="caution">
    <text evidence="2">The sequence shown here is derived from an EMBL/GenBank/DDBJ whole genome shotgun (WGS) entry which is preliminary data.</text>
</comment>
<accession>A0A151AKC2</accession>
<evidence type="ECO:0000256" key="1">
    <source>
        <dbReference type="SAM" id="Coils"/>
    </source>
</evidence>
<dbReference type="AlphaFoldDB" id="A0A151AKC2"/>
<reference evidence="2 3" key="1">
    <citation type="submission" date="2016-02" db="EMBL/GenBank/DDBJ databases">
        <title>Genome sequence of Clostridium colicanis DSM 13634.</title>
        <authorList>
            <person name="Poehlein A."/>
            <person name="Daniel R."/>
        </authorList>
    </citation>
    <scope>NUCLEOTIDE SEQUENCE [LARGE SCALE GENOMIC DNA]</scope>
    <source>
        <strain evidence="2 3">DSM 13634</strain>
    </source>
</reference>
<dbReference type="PROSITE" id="PS51257">
    <property type="entry name" value="PROKAR_LIPOPROTEIN"/>
    <property type="match status" value="1"/>
</dbReference>
<organism evidence="2 3">
    <name type="scientific">Clostridium colicanis DSM 13634</name>
    <dbReference type="NCBI Taxonomy" id="1121305"/>
    <lineage>
        <taxon>Bacteria</taxon>
        <taxon>Bacillati</taxon>
        <taxon>Bacillota</taxon>
        <taxon>Clostridia</taxon>
        <taxon>Eubacteriales</taxon>
        <taxon>Clostridiaceae</taxon>
        <taxon>Clostridium</taxon>
    </lineage>
</organism>
<dbReference type="RefSeq" id="WP_061859169.1">
    <property type="nucleotide sequence ID" value="NZ_LTBB01000016.1"/>
</dbReference>
<dbReference type="PATRIC" id="fig|1121305.3.peg.2381"/>
<protein>
    <submittedName>
        <fullName evidence="2">Uncharacterized protein</fullName>
    </submittedName>
</protein>
<dbReference type="Proteomes" id="UP000075374">
    <property type="component" value="Unassembled WGS sequence"/>
</dbReference>
<evidence type="ECO:0000313" key="2">
    <source>
        <dbReference type="EMBL" id="KYH27980.1"/>
    </source>
</evidence>
<evidence type="ECO:0000313" key="3">
    <source>
        <dbReference type="Proteomes" id="UP000075374"/>
    </source>
</evidence>
<keyword evidence="1" id="KW-0175">Coiled coil</keyword>
<sequence length="290" mass="33638">MKKELRAVGCILASVIFFTGCGIKNQLKKYKKDTSNVAAESNIDVVQNVDMNGSSLGGKELEGEYSLKRKSLDSVRDTENSKELKEFEDNINLSANLIKKAYDAKIAAANNAMKTKIKKELDIELQRVKAEFQNAKNKIEAEYAAEKSKNMPYAENNRKVKLLQAEKENAEKERVVRDRYAAKIEAESKSYENKKNALNNLWNEYDRKMKQAQQERDNNKTAFKNKTIKEYDEKMTKLSEDNIATESIWDNTVMNEDKVIREFYKKEDEKYKIAVRDIINWRDDELSKIK</sequence>